<dbReference type="SUPFAM" id="SSF140453">
    <property type="entry name" value="EsxAB dimer-like"/>
    <property type="match status" value="1"/>
</dbReference>
<protein>
    <recommendedName>
        <fullName evidence="1">ESAT-6-like protein</fullName>
    </recommendedName>
</protein>
<proteinExistence type="inferred from homology"/>
<dbReference type="NCBIfam" id="TIGR03930">
    <property type="entry name" value="WXG100_ESAT6"/>
    <property type="match status" value="1"/>
</dbReference>
<evidence type="ECO:0000313" key="3">
    <source>
        <dbReference type="Proteomes" id="UP000031004"/>
    </source>
</evidence>
<gene>
    <name evidence="2" type="ORF">QQ44_27885</name>
</gene>
<dbReference type="Gene3D" id="1.10.287.1060">
    <property type="entry name" value="ESAT-6-like"/>
    <property type="match status" value="1"/>
</dbReference>
<dbReference type="EMBL" id="JTLZ01000012">
    <property type="protein sequence ID" value="KHO20347.1"/>
    <property type="molecule type" value="Genomic_DNA"/>
</dbReference>
<evidence type="ECO:0000313" key="2">
    <source>
        <dbReference type="EMBL" id="KHO20347.1"/>
    </source>
</evidence>
<reference evidence="2 3" key="1">
    <citation type="submission" date="2014-11" db="EMBL/GenBank/DDBJ databases">
        <title>Mycobacterium setense Manresensis Genome.</title>
        <authorList>
            <person name="Rech G."/>
            <person name="Sumoy L."/>
        </authorList>
    </citation>
    <scope>NUCLEOTIDE SEQUENCE [LARGE SCALE GENOMIC DNA]</scope>
    <source>
        <strain evidence="2 3">Manresensis</strain>
    </source>
</reference>
<dbReference type="InterPro" id="IPR010310">
    <property type="entry name" value="T7SS_ESAT-6-like"/>
</dbReference>
<evidence type="ECO:0000256" key="1">
    <source>
        <dbReference type="RuleBase" id="RU362001"/>
    </source>
</evidence>
<organism evidence="2 3">
    <name type="scientific">Mycolicibacterium setense</name>
    <dbReference type="NCBI Taxonomy" id="431269"/>
    <lineage>
        <taxon>Bacteria</taxon>
        <taxon>Bacillati</taxon>
        <taxon>Actinomycetota</taxon>
        <taxon>Actinomycetes</taxon>
        <taxon>Mycobacteriales</taxon>
        <taxon>Mycobacteriaceae</taxon>
        <taxon>Mycolicibacterium</taxon>
    </lineage>
</organism>
<dbReference type="InterPro" id="IPR036689">
    <property type="entry name" value="ESAT-6-like_sf"/>
</dbReference>
<dbReference type="Pfam" id="PF06013">
    <property type="entry name" value="WXG100"/>
    <property type="match status" value="1"/>
</dbReference>
<dbReference type="Proteomes" id="UP000031004">
    <property type="component" value="Unassembled WGS sequence"/>
</dbReference>
<dbReference type="RefSeq" id="WP_039326700.1">
    <property type="nucleotide sequence ID" value="NZ_JTLZ01000012.1"/>
</dbReference>
<keyword evidence="3" id="KW-1185">Reference proteome</keyword>
<comment type="caution">
    <text evidence="2">The sequence shown here is derived from an EMBL/GenBank/DDBJ whole genome shotgun (WGS) entry which is preliminary data.</text>
</comment>
<name>A0ABR4YNQ6_9MYCO</name>
<accession>A0ABR4YNQ6</accession>
<sequence>MSDGIGYNFAGIAADAADLGAASSQMNSLLDEGKSSMTTLQSMWDGSGQASWLALQTRWDANAAELNAALTDLGRAIEEAGAQMASTEASVTSRFG</sequence>
<comment type="similarity">
    <text evidence="1">Belongs to the WXG100 family.</text>
</comment>